<name>A0A6F8YRA7_9ACTN</name>
<dbReference type="Pfam" id="PF00067">
    <property type="entry name" value="p450"/>
    <property type="match status" value="1"/>
</dbReference>
<keyword evidence="4" id="KW-1185">Reference proteome</keyword>
<evidence type="ECO:0000256" key="2">
    <source>
        <dbReference type="RuleBase" id="RU000461"/>
    </source>
</evidence>
<dbReference type="InterPro" id="IPR017972">
    <property type="entry name" value="Cyt_P450_CS"/>
</dbReference>
<evidence type="ECO:0000313" key="4">
    <source>
        <dbReference type="Proteomes" id="UP000503011"/>
    </source>
</evidence>
<keyword evidence="2" id="KW-0349">Heme</keyword>
<keyword evidence="2" id="KW-0479">Metal-binding</keyword>
<dbReference type="InterPro" id="IPR036396">
    <property type="entry name" value="Cyt_P450_sf"/>
</dbReference>
<protein>
    <recommendedName>
        <fullName evidence="5">Cytochrome P450</fullName>
    </recommendedName>
</protein>
<dbReference type="InterPro" id="IPR001128">
    <property type="entry name" value="Cyt_P450"/>
</dbReference>
<dbReference type="GO" id="GO:0004497">
    <property type="term" value="F:monooxygenase activity"/>
    <property type="evidence" value="ECO:0007669"/>
    <property type="project" value="UniProtKB-KW"/>
</dbReference>
<dbReference type="PANTHER" id="PTHR46696:SF6">
    <property type="entry name" value="P450, PUTATIVE (EUROFUNG)-RELATED"/>
    <property type="match status" value="1"/>
</dbReference>
<reference evidence="3 4" key="1">
    <citation type="submission" date="2020-03" db="EMBL/GenBank/DDBJ databases">
        <title>Whole genome shotgun sequence of Phytohabitans suffuscus NBRC 105367.</title>
        <authorList>
            <person name="Komaki H."/>
            <person name="Tamura T."/>
        </authorList>
    </citation>
    <scope>NUCLEOTIDE SEQUENCE [LARGE SCALE GENOMIC DNA]</scope>
    <source>
        <strain evidence="3 4">NBRC 105367</strain>
    </source>
</reference>
<evidence type="ECO:0000256" key="1">
    <source>
        <dbReference type="ARBA" id="ARBA00010617"/>
    </source>
</evidence>
<dbReference type="KEGG" id="psuu:Psuf_059470"/>
<evidence type="ECO:0008006" key="5">
    <source>
        <dbReference type="Google" id="ProtNLM"/>
    </source>
</evidence>
<dbReference type="GO" id="GO:0020037">
    <property type="term" value="F:heme binding"/>
    <property type="evidence" value="ECO:0007669"/>
    <property type="project" value="InterPro"/>
</dbReference>
<sequence length="110" mass="12422">MVGGQQLKKGDVVLLHWMSANRDPAQFPDPDEYVADRSPNPHFAFGFGPHRCLGSFVAKVELRTMVEQVLRRLPDYEVVPDEVVRYTGLNRGMSNLGVRFTPGPRVAKER</sequence>
<dbReference type="PROSITE" id="PS00086">
    <property type="entry name" value="CYTOCHROME_P450"/>
    <property type="match status" value="1"/>
</dbReference>
<evidence type="ECO:0000313" key="3">
    <source>
        <dbReference type="EMBL" id="BCB88634.1"/>
    </source>
</evidence>
<dbReference type="GO" id="GO:0005506">
    <property type="term" value="F:iron ion binding"/>
    <property type="evidence" value="ECO:0007669"/>
    <property type="project" value="InterPro"/>
</dbReference>
<accession>A0A6F8YRA7</accession>
<keyword evidence="2" id="KW-0503">Monooxygenase</keyword>
<dbReference type="EMBL" id="AP022871">
    <property type="protein sequence ID" value="BCB88634.1"/>
    <property type="molecule type" value="Genomic_DNA"/>
</dbReference>
<dbReference type="SUPFAM" id="SSF48264">
    <property type="entry name" value="Cytochrome P450"/>
    <property type="match status" value="1"/>
</dbReference>
<dbReference type="Proteomes" id="UP000503011">
    <property type="component" value="Chromosome"/>
</dbReference>
<dbReference type="PANTHER" id="PTHR46696">
    <property type="entry name" value="P450, PUTATIVE (EUROFUNG)-RELATED"/>
    <property type="match status" value="1"/>
</dbReference>
<dbReference type="Gene3D" id="1.10.630.10">
    <property type="entry name" value="Cytochrome P450"/>
    <property type="match status" value="1"/>
</dbReference>
<gene>
    <name evidence="3" type="ORF">Psuf_059470</name>
</gene>
<proteinExistence type="inferred from homology"/>
<comment type="similarity">
    <text evidence="1 2">Belongs to the cytochrome P450 family.</text>
</comment>
<reference evidence="3 4" key="2">
    <citation type="submission" date="2020-03" db="EMBL/GenBank/DDBJ databases">
        <authorList>
            <person name="Ichikawa N."/>
            <person name="Kimura A."/>
            <person name="Kitahashi Y."/>
            <person name="Uohara A."/>
        </authorList>
    </citation>
    <scope>NUCLEOTIDE SEQUENCE [LARGE SCALE GENOMIC DNA]</scope>
    <source>
        <strain evidence="3 4">NBRC 105367</strain>
    </source>
</reference>
<dbReference type="AlphaFoldDB" id="A0A6F8YRA7"/>
<keyword evidence="2" id="KW-0408">Iron</keyword>
<dbReference type="GO" id="GO:0016705">
    <property type="term" value="F:oxidoreductase activity, acting on paired donors, with incorporation or reduction of molecular oxygen"/>
    <property type="evidence" value="ECO:0007669"/>
    <property type="project" value="InterPro"/>
</dbReference>
<keyword evidence="2" id="KW-0560">Oxidoreductase</keyword>
<organism evidence="3 4">
    <name type="scientific">Phytohabitans suffuscus</name>
    <dbReference type="NCBI Taxonomy" id="624315"/>
    <lineage>
        <taxon>Bacteria</taxon>
        <taxon>Bacillati</taxon>
        <taxon>Actinomycetota</taxon>
        <taxon>Actinomycetes</taxon>
        <taxon>Micromonosporales</taxon>
        <taxon>Micromonosporaceae</taxon>
    </lineage>
</organism>